<dbReference type="PROSITE" id="PS01208">
    <property type="entry name" value="VWFC_1"/>
    <property type="match status" value="1"/>
</dbReference>
<dbReference type="Proteomes" id="UP000515202">
    <property type="component" value="Unplaced"/>
</dbReference>
<feature type="disulfide bond" evidence="5">
    <location>
        <begin position="227"/>
        <end position="281"/>
    </location>
</feature>
<dbReference type="PROSITE" id="PS01185">
    <property type="entry name" value="CTCK_1"/>
    <property type="match status" value="1"/>
</dbReference>
<dbReference type="InterPro" id="IPR006208">
    <property type="entry name" value="Glyco_hormone_CN"/>
</dbReference>
<dbReference type="PANTHER" id="PTHR47246">
    <property type="entry name" value="MUCIN-19"/>
    <property type="match status" value="1"/>
</dbReference>
<proteinExistence type="predicted"/>
<reference evidence="9" key="1">
    <citation type="submission" date="2025-08" db="UniProtKB">
        <authorList>
            <consortium name="RefSeq"/>
        </authorList>
    </citation>
    <scope>IDENTIFICATION</scope>
    <source>
        <tissue evidence="9">Kidney</tissue>
    </source>
</reference>
<keyword evidence="8" id="KW-1185">Reference proteome</keyword>
<dbReference type="KEGG" id="pvp:111732309"/>
<dbReference type="GO" id="GO:0005576">
    <property type="term" value="C:extracellular region"/>
    <property type="evidence" value="ECO:0007669"/>
    <property type="project" value="UniProtKB-SubCell"/>
</dbReference>
<dbReference type="SMART" id="SM00041">
    <property type="entry name" value="CT"/>
    <property type="match status" value="1"/>
</dbReference>
<keyword evidence="4 5" id="KW-1015">Disulfide bond</keyword>
<comment type="subcellular location">
    <subcellularLocation>
        <location evidence="1">Secreted</location>
    </subcellularLocation>
</comment>
<dbReference type="InterPro" id="IPR006207">
    <property type="entry name" value="Cys_knot_C"/>
</dbReference>
<dbReference type="GeneID" id="111732309"/>
<evidence type="ECO:0000256" key="4">
    <source>
        <dbReference type="ARBA" id="ARBA00023157"/>
    </source>
</evidence>
<dbReference type="PANTHER" id="PTHR47246:SF1">
    <property type="entry name" value="MUCIN-19"/>
    <property type="match status" value="1"/>
</dbReference>
<evidence type="ECO:0000259" key="7">
    <source>
        <dbReference type="PROSITE" id="PS50184"/>
    </source>
</evidence>
<evidence type="ECO:0000256" key="5">
    <source>
        <dbReference type="PROSITE-ProRule" id="PRU00039"/>
    </source>
</evidence>
<dbReference type="OrthoDB" id="6493004at2759"/>
<feature type="non-terminal residue" evidence="9">
    <location>
        <position position="1"/>
    </location>
</feature>
<evidence type="ECO:0000256" key="2">
    <source>
        <dbReference type="ARBA" id="ARBA00022525"/>
    </source>
</evidence>
<organism evidence="8 9">
    <name type="scientific">Pteropus vampyrus</name>
    <name type="common">Large flying fox</name>
    <dbReference type="NCBI Taxonomy" id="132908"/>
    <lineage>
        <taxon>Eukaryota</taxon>
        <taxon>Metazoa</taxon>
        <taxon>Chordata</taxon>
        <taxon>Craniata</taxon>
        <taxon>Vertebrata</taxon>
        <taxon>Euteleostomi</taxon>
        <taxon>Mammalia</taxon>
        <taxon>Eutheria</taxon>
        <taxon>Laurasiatheria</taxon>
        <taxon>Chiroptera</taxon>
        <taxon>Yinpterochiroptera</taxon>
        <taxon>Pteropodoidea</taxon>
        <taxon>Pteropodidae</taxon>
        <taxon>Pteropodinae</taxon>
        <taxon>Pteropus</taxon>
    </lineage>
</organism>
<evidence type="ECO:0000313" key="8">
    <source>
        <dbReference type="Proteomes" id="UP000515202"/>
    </source>
</evidence>
<evidence type="ECO:0000313" key="9">
    <source>
        <dbReference type="RefSeq" id="XP_023379850.1"/>
    </source>
</evidence>
<dbReference type="PROSITE" id="PS50184">
    <property type="entry name" value="VWFC_2"/>
    <property type="match status" value="1"/>
</dbReference>
<evidence type="ECO:0000256" key="1">
    <source>
        <dbReference type="ARBA" id="ARBA00004613"/>
    </source>
</evidence>
<dbReference type="AlphaFoldDB" id="A0A6P6BY85"/>
<feature type="disulfide bond" evidence="5">
    <location>
        <begin position="231"/>
        <end position="283"/>
    </location>
</feature>
<dbReference type="InterPro" id="IPR001007">
    <property type="entry name" value="VWF_dom"/>
</dbReference>
<dbReference type="RefSeq" id="XP_023379850.1">
    <property type="nucleotide sequence ID" value="XM_023524082.1"/>
</dbReference>
<dbReference type="InterPro" id="IPR029034">
    <property type="entry name" value="Cystine-knot_cytokine"/>
</dbReference>
<keyword evidence="2" id="KW-0964">Secreted</keyword>
<evidence type="ECO:0000259" key="6">
    <source>
        <dbReference type="PROSITE" id="PS01225"/>
    </source>
</evidence>
<protein>
    <submittedName>
        <fullName evidence="9">Submaxillary mucin-like protein</fullName>
    </submittedName>
</protein>
<dbReference type="PROSITE" id="PS01225">
    <property type="entry name" value="CTCK_2"/>
    <property type="match status" value="1"/>
</dbReference>
<dbReference type="Gene3D" id="2.10.90.10">
    <property type="entry name" value="Cystine-knot cytokines"/>
    <property type="match status" value="1"/>
</dbReference>
<gene>
    <name evidence="9" type="primary">LOC111732309</name>
</gene>
<comment type="caution">
    <text evidence="5">Lacks conserved residue(s) required for the propagation of feature annotation.</text>
</comment>
<sequence>APPPSQETKRRAVRQVNLGESHLLLHGRMNGMSGEGASCWELFCTSGVPPGTTVAPGSSNTGCPAPLPPPPVCHGPLGEEKSPGDIWTANCHKCTCTDANAVDCKAKECPSPPTCKTGERLIKFQSNDTCCEIGYCEPRTCLFNNINYEIGSSFGDPNNTCVSYSCHDTGFVTVVQDCPKQTWCAEEDRVYDSKKCCYTCNTHCRSSPVNVTVKYNGCRKRIEMARCTGECKNTIKYNYDIFQLENSCLCCKEENYEFRDIVLDCPNGSTINYRYRHITTCSCLDQCQQTTTSKST</sequence>
<dbReference type="SMART" id="SM00214">
    <property type="entry name" value="VWC"/>
    <property type="match status" value="1"/>
</dbReference>
<evidence type="ECO:0000256" key="3">
    <source>
        <dbReference type="ARBA" id="ARBA00022737"/>
    </source>
</evidence>
<name>A0A6P6BY85_PTEVA</name>
<feature type="domain" description="CTCK" evidence="6">
    <location>
        <begin position="204"/>
        <end position="288"/>
    </location>
</feature>
<dbReference type="Pfam" id="PF00007">
    <property type="entry name" value="Cys_knot"/>
    <property type="match status" value="1"/>
</dbReference>
<feature type="domain" description="VWFC" evidence="7">
    <location>
        <begin position="71"/>
        <end position="137"/>
    </location>
</feature>
<accession>A0A6P6BY85</accession>
<keyword evidence="3" id="KW-0677">Repeat</keyword>